<protein>
    <submittedName>
        <fullName evidence="1">Uncharacterized protein</fullName>
    </submittedName>
</protein>
<dbReference type="Proteomes" id="UP000470875">
    <property type="component" value="Unassembled WGS sequence"/>
</dbReference>
<dbReference type="EMBL" id="VULO01000007">
    <property type="protein sequence ID" value="MSS84502.1"/>
    <property type="molecule type" value="Genomic_DNA"/>
</dbReference>
<organism evidence="1 2">
    <name type="scientific">Scrofimicrobium canadense</name>
    <dbReference type="NCBI Taxonomy" id="2652290"/>
    <lineage>
        <taxon>Bacteria</taxon>
        <taxon>Bacillati</taxon>
        <taxon>Actinomycetota</taxon>
        <taxon>Actinomycetes</taxon>
        <taxon>Actinomycetales</taxon>
        <taxon>Actinomycetaceae</taxon>
        <taxon>Scrofimicrobium</taxon>
    </lineage>
</organism>
<dbReference type="AlphaFoldDB" id="A0A6N7W7U5"/>
<evidence type="ECO:0000313" key="1">
    <source>
        <dbReference type="EMBL" id="MSS84502.1"/>
    </source>
</evidence>
<comment type="caution">
    <text evidence="1">The sequence shown here is derived from an EMBL/GenBank/DDBJ whole genome shotgun (WGS) entry which is preliminary data.</text>
</comment>
<evidence type="ECO:0000313" key="2">
    <source>
        <dbReference type="Proteomes" id="UP000470875"/>
    </source>
</evidence>
<sequence length="276" mass="29475">MKINYIATLESPFHHGAGTSGNTQRLRTQEVVLEDGSLAMVPFLSANSIRHGLRDALAWHLAKTLDLADGTLTKTAVSLIWSGGAVTTTGAQTNLDLTRRANAALPMLGLLGYAAQSDITAGTARVSDGILVCEENHARIPVQATHKAAHYRGEEFGTRHDLDTTPAARFIELADDAVNASTQMIWSTQILKPGAELAGSMETDAAATGEHEKTLAAAFHLWAPGGVAFLAAKTATGYGKARITTEEEVSNEVPWLTQHYLDHADEIVEIVRELAA</sequence>
<dbReference type="RefSeq" id="WP_154544909.1">
    <property type="nucleotide sequence ID" value="NZ_VULO01000007.1"/>
</dbReference>
<keyword evidence="2" id="KW-1185">Reference proteome</keyword>
<name>A0A6N7W7U5_9ACTO</name>
<accession>A0A6N7W7U5</accession>
<reference evidence="1 2" key="1">
    <citation type="submission" date="2019-08" db="EMBL/GenBank/DDBJ databases">
        <title>In-depth cultivation of the pig gut microbiome towards novel bacterial diversity and tailored functional studies.</title>
        <authorList>
            <person name="Wylensek D."/>
            <person name="Hitch T.C.A."/>
            <person name="Clavel T."/>
        </authorList>
    </citation>
    <scope>NUCLEOTIDE SEQUENCE [LARGE SCALE GENOMIC DNA]</scope>
    <source>
        <strain evidence="1 2">WB03_NA08</strain>
    </source>
</reference>
<proteinExistence type="predicted"/>
<gene>
    <name evidence="1" type="ORF">FYJ24_06935</name>
</gene>